<dbReference type="Gene3D" id="3.30.465.10">
    <property type="match status" value="1"/>
</dbReference>
<dbReference type="GO" id="GO:0071949">
    <property type="term" value="F:FAD binding"/>
    <property type="evidence" value="ECO:0007669"/>
    <property type="project" value="InterPro"/>
</dbReference>
<gene>
    <name evidence="10" type="ORF">F8388_022612</name>
</gene>
<feature type="domain" description="FAD-binding PCMH-type" evidence="9">
    <location>
        <begin position="83"/>
        <end position="257"/>
    </location>
</feature>
<keyword evidence="7" id="KW-0325">Glycoprotein</keyword>
<evidence type="ECO:0000256" key="4">
    <source>
        <dbReference type="ARBA" id="ARBA00022729"/>
    </source>
</evidence>
<keyword evidence="4 8" id="KW-0732">Signal</keyword>
<evidence type="ECO:0000256" key="8">
    <source>
        <dbReference type="SAM" id="SignalP"/>
    </source>
</evidence>
<dbReference type="Proteomes" id="UP000525078">
    <property type="component" value="Unassembled WGS sequence"/>
</dbReference>
<reference evidence="10 11" key="1">
    <citation type="journal article" date="2020" name="bioRxiv">
        <title>Sequence and annotation of 42 cannabis genomes reveals extensive copy number variation in cannabinoid synthesis and pathogen resistance genes.</title>
        <authorList>
            <person name="Mckernan K.J."/>
            <person name="Helbert Y."/>
            <person name="Kane L.T."/>
            <person name="Ebling H."/>
            <person name="Zhang L."/>
            <person name="Liu B."/>
            <person name="Eaton Z."/>
            <person name="Mclaughlin S."/>
            <person name="Kingan S."/>
            <person name="Baybayan P."/>
            <person name="Concepcion G."/>
            <person name="Jordan M."/>
            <person name="Riva A."/>
            <person name="Barbazuk W."/>
            <person name="Harkins T."/>
        </authorList>
    </citation>
    <scope>NUCLEOTIDE SEQUENCE [LARGE SCALE GENOMIC DNA]</scope>
    <source>
        <strain evidence="11">cv. Jamaican Lion 4</strain>
        <tissue evidence="10">Leaf</tissue>
    </source>
</reference>
<dbReference type="SUPFAM" id="SSF56176">
    <property type="entry name" value="FAD-binding/transporter-associated domain-like"/>
    <property type="match status" value="1"/>
</dbReference>
<evidence type="ECO:0000256" key="7">
    <source>
        <dbReference type="ARBA" id="ARBA00023180"/>
    </source>
</evidence>
<dbReference type="EMBL" id="JAATIP010000087">
    <property type="protein sequence ID" value="KAF4376091.1"/>
    <property type="molecule type" value="Genomic_DNA"/>
</dbReference>
<dbReference type="GO" id="GO:0016491">
    <property type="term" value="F:oxidoreductase activity"/>
    <property type="evidence" value="ECO:0007669"/>
    <property type="project" value="InterPro"/>
</dbReference>
<keyword evidence="5" id="KW-0274">FAD</keyword>
<name>A0A7J6FZB6_CANSA</name>
<evidence type="ECO:0000256" key="5">
    <source>
        <dbReference type="ARBA" id="ARBA00022827"/>
    </source>
</evidence>
<dbReference type="GO" id="GO:1901696">
    <property type="term" value="P:cannabinoid biosynthetic process"/>
    <property type="evidence" value="ECO:0007669"/>
    <property type="project" value="UniProtKB-ARBA"/>
</dbReference>
<dbReference type="InterPro" id="IPR012951">
    <property type="entry name" value="BBE"/>
</dbReference>
<keyword evidence="3" id="KW-0285">Flavoprotein</keyword>
<dbReference type="InterPro" id="IPR016169">
    <property type="entry name" value="FAD-bd_PCMH_sub2"/>
</dbReference>
<organism evidence="10 11">
    <name type="scientific">Cannabis sativa</name>
    <name type="common">Hemp</name>
    <name type="synonym">Marijuana</name>
    <dbReference type="NCBI Taxonomy" id="3483"/>
    <lineage>
        <taxon>Eukaryota</taxon>
        <taxon>Viridiplantae</taxon>
        <taxon>Streptophyta</taxon>
        <taxon>Embryophyta</taxon>
        <taxon>Tracheophyta</taxon>
        <taxon>Spermatophyta</taxon>
        <taxon>Magnoliopsida</taxon>
        <taxon>eudicotyledons</taxon>
        <taxon>Gunneridae</taxon>
        <taxon>Pentapetalae</taxon>
        <taxon>rosids</taxon>
        <taxon>fabids</taxon>
        <taxon>Rosales</taxon>
        <taxon>Cannabaceae</taxon>
        <taxon>Cannabis</taxon>
    </lineage>
</organism>
<feature type="chain" id="PRO_5029490805" description="FAD-binding PCMH-type domain-containing protein" evidence="8">
    <location>
        <begin position="26"/>
        <end position="546"/>
    </location>
</feature>
<dbReference type="AlphaFoldDB" id="A0A7J6FZB6"/>
<evidence type="ECO:0000313" key="10">
    <source>
        <dbReference type="EMBL" id="KAF4376091.1"/>
    </source>
</evidence>
<dbReference type="Gene3D" id="3.40.462.20">
    <property type="match status" value="1"/>
</dbReference>
<proteinExistence type="inferred from homology"/>
<dbReference type="Gene3D" id="3.30.43.10">
    <property type="entry name" value="Uridine Diphospho-n-acetylenolpyruvylglucosamine Reductase, domain 2"/>
    <property type="match status" value="1"/>
</dbReference>
<comment type="caution">
    <text evidence="10">The sequence shown here is derived from an EMBL/GenBank/DDBJ whole genome shotgun (WGS) entry which is preliminary data.</text>
</comment>
<evidence type="ECO:0000313" key="11">
    <source>
        <dbReference type="Proteomes" id="UP000525078"/>
    </source>
</evidence>
<accession>A0A7J6FZB6</accession>
<evidence type="ECO:0000256" key="2">
    <source>
        <dbReference type="ARBA" id="ARBA00005466"/>
    </source>
</evidence>
<keyword evidence="6" id="KW-1015">Disulfide bond</keyword>
<feature type="signal peptide" evidence="8">
    <location>
        <begin position="1"/>
        <end position="25"/>
    </location>
</feature>
<dbReference type="FunFam" id="3.30.43.10:FF:000004">
    <property type="entry name" value="Berberine bridge enzyme-like 15"/>
    <property type="match status" value="1"/>
</dbReference>
<dbReference type="InterPro" id="IPR016166">
    <property type="entry name" value="FAD-bd_PCMH"/>
</dbReference>
<dbReference type="Pfam" id="PF01565">
    <property type="entry name" value="FAD_binding_4"/>
    <property type="match status" value="1"/>
</dbReference>
<comment type="cofactor">
    <cofactor evidence="1">
        <name>FAD</name>
        <dbReference type="ChEBI" id="CHEBI:57692"/>
    </cofactor>
</comment>
<dbReference type="InterPro" id="IPR016167">
    <property type="entry name" value="FAD-bd_PCMH_sub1"/>
</dbReference>
<evidence type="ECO:0000259" key="9">
    <source>
        <dbReference type="PROSITE" id="PS51387"/>
    </source>
</evidence>
<comment type="similarity">
    <text evidence="2">Belongs to the oxygen-dependent FAD-linked oxidoreductase family.</text>
</comment>
<dbReference type="PANTHER" id="PTHR32448">
    <property type="entry name" value="OS08G0158400 PROTEIN"/>
    <property type="match status" value="1"/>
</dbReference>
<dbReference type="InterPro" id="IPR006094">
    <property type="entry name" value="Oxid_FAD_bind_N"/>
</dbReference>
<dbReference type="InterPro" id="IPR036318">
    <property type="entry name" value="FAD-bd_PCMH-like_sf"/>
</dbReference>
<evidence type="ECO:0000256" key="3">
    <source>
        <dbReference type="ARBA" id="ARBA00022630"/>
    </source>
</evidence>
<sequence length="546" mass="61828">MMLRNSSIFLYLIVFVITFSSTTNARIHDYQYPKTSFLQCLSHHSSSNSSNNDITKVVYTTTNSSYFSVLNFTIINPRFSSPSTPKPLFIITPLYESQVQAAVICARKHGVQIRVRSGGHDYEGLSYVSEIPFIVIDMINFRSITVDVERRTGWVQTGATLGELYYEINKKSKTLAFPGGACPTIGVGGHITGGGYGAIFRKYGLAADNVIDAQLVDVEGRVLDRETMGEELFWAIRGGGGASFGVILAWKVLLVRVPETVTVFSINRNLEHNLTKLVHRWQYIAHKLPKELLLAVRFQTVNSTKKGIEMKKLQATFISVFLGRVDGLLYLMEKRFPELGLVREDCTQMSWIQSALFVAGLPSEQSPEILLDRTPQSRLSFKAKSDYVKEPIPEKGLEGIWERLYEEEVGSGIVIMSPYGGKMSEIPESELPFGHRGGNMYKIQYFIYWEEEENSGIVVEKHISWIRRLYNYMTPFVSKNPRSAYINYRDLDIGRNSNKGTATYAQASIWGVKYFGQNNFNRLVHVKTMVDPTNFFRNEQSIPPLP</sequence>
<protein>
    <recommendedName>
        <fullName evidence="9">FAD-binding PCMH-type domain-containing protein</fullName>
    </recommendedName>
</protein>
<evidence type="ECO:0000256" key="1">
    <source>
        <dbReference type="ARBA" id="ARBA00001974"/>
    </source>
</evidence>
<dbReference type="PROSITE" id="PS51387">
    <property type="entry name" value="FAD_PCMH"/>
    <property type="match status" value="1"/>
</dbReference>
<dbReference type="Pfam" id="PF08031">
    <property type="entry name" value="BBE"/>
    <property type="match status" value="1"/>
</dbReference>
<evidence type="ECO:0000256" key="6">
    <source>
        <dbReference type="ARBA" id="ARBA00023157"/>
    </source>
</evidence>